<dbReference type="Proteomes" id="UP000054150">
    <property type="component" value="Unassembled WGS sequence"/>
</dbReference>
<proteinExistence type="predicted"/>
<name>A0A091TBB8_PELCR</name>
<dbReference type="EMBL" id="KK468773">
    <property type="protein sequence ID" value="KFQ56186.1"/>
    <property type="molecule type" value="Genomic_DNA"/>
</dbReference>
<keyword evidence="2" id="KW-1185">Reference proteome</keyword>
<protein>
    <recommendedName>
        <fullName evidence="3">Nidogen G2 beta-barrel domain-containing protein</fullName>
    </recommendedName>
</protein>
<evidence type="ECO:0000313" key="2">
    <source>
        <dbReference type="Proteomes" id="UP000054150"/>
    </source>
</evidence>
<gene>
    <name evidence="1" type="ORF">N334_02100</name>
</gene>
<dbReference type="AlphaFoldDB" id="A0A091TBB8"/>
<feature type="non-terminal residue" evidence="1">
    <location>
        <position position="55"/>
    </location>
</feature>
<evidence type="ECO:0008006" key="3">
    <source>
        <dbReference type="Google" id="ProtNLM"/>
    </source>
</evidence>
<organism evidence="1 2">
    <name type="scientific">Pelecanus crispus</name>
    <name type="common">Dalmatian pelican</name>
    <dbReference type="NCBI Taxonomy" id="36300"/>
    <lineage>
        <taxon>Eukaryota</taxon>
        <taxon>Metazoa</taxon>
        <taxon>Chordata</taxon>
        <taxon>Craniata</taxon>
        <taxon>Vertebrata</taxon>
        <taxon>Euteleostomi</taxon>
        <taxon>Archelosauria</taxon>
        <taxon>Archosauria</taxon>
        <taxon>Dinosauria</taxon>
        <taxon>Saurischia</taxon>
        <taxon>Theropoda</taxon>
        <taxon>Coelurosauria</taxon>
        <taxon>Aves</taxon>
        <taxon>Neognathae</taxon>
        <taxon>Neoaves</taxon>
        <taxon>Aequornithes</taxon>
        <taxon>Pelecaniformes</taxon>
        <taxon>Pelecanidae</taxon>
        <taxon>Pelecanus</taxon>
    </lineage>
</organism>
<feature type="non-terminal residue" evidence="1">
    <location>
        <position position="1"/>
    </location>
</feature>
<sequence length="55" mass="6736">NGLKLRQGRFRLEIRRKFFTERVVKHWNRLPREVVESPSLEVFKKRVDVALRDMV</sequence>
<evidence type="ECO:0000313" key="1">
    <source>
        <dbReference type="EMBL" id="KFQ56186.1"/>
    </source>
</evidence>
<accession>A0A091TBB8</accession>
<reference evidence="1 2" key="1">
    <citation type="submission" date="2014-04" db="EMBL/GenBank/DDBJ databases">
        <title>Genome evolution of avian class.</title>
        <authorList>
            <person name="Zhang G."/>
            <person name="Li C."/>
        </authorList>
    </citation>
    <scope>NUCLEOTIDE SEQUENCE [LARGE SCALE GENOMIC DNA]</scope>
    <source>
        <strain evidence="1">BGI_N334</strain>
    </source>
</reference>